<comment type="caution">
    <text evidence="2">The sequence shown here is derived from an EMBL/GenBank/DDBJ whole genome shotgun (WGS) entry which is preliminary data.</text>
</comment>
<keyword evidence="3" id="KW-1185">Reference proteome</keyword>
<dbReference type="EMBL" id="JARAOO010000011">
    <property type="protein sequence ID" value="KAJ7950389.1"/>
    <property type="molecule type" value="Genomic_DNA"/>
</dbReference>
<dbReference type="Proteomes" id="UP001163823">
    <property type="component" value="Chromosome 11"/>
</dbReference>
<gene>
    <name evidence="2" type="ORF">O6P43_026590</name>
</gene>
<evidence type="ECO:0000313" key="2">
    <source>
        <dbReference type="EMBL" id="KAJ7950389.1"/>
    </source>
</evidence>
<keyword evidence="2" id="KW-0378">Hydrolase</keyword>
<dbReference type="GO" id="GO:0016787">
    <property type="term" value="F:hydrolase activity"/>
    <property type="evidence" value="ECO:0007669"/>
    <property type="project" value="UniProtKB-KW"/>
</dbReference>
<reference evidence="2" key="1">
    <citation type="journal article" date="2023" name="Science">
        <title>Elucidation of the pathway for biosynthesis of saponin adjuvants from the soapbark tree.</title>
        <authorList>
            <person name="Reed J."/>
            <person name="Orme A."/>
            <person name="El-Demerdash A."/>
            <person name="Owen C."/>
            <person name="Martin L.B.B."/>
            <person name="Misra R.C."/>
            <person name="Kikuchi S."/>
            <person name="Rejzek M."/>
            <person name="Martin A.C."/>
            <person name="Harkess A."/>
            <person name="Leebens-Mack J."/>
            <person name="Louveau T."/>
            <person name="Stephenson M.J."/>
            <person name="Osbourn A."/>
        </authorList>
    </citation>
    <scope>NUCLEOTIDE SEQUENCE</scope>
    <source>
        <strain evidence="2">S10</strain>
    </source>
</reference>
<feature type="compositionally biased region" description="Basic and acidic residues" evidence="1">
    <location>
        <begin position="1"/>
        <end position="40"/>
    </location>
</feature>
<evidence type="ECO:0000313" key="3">
    <source>
        <dbReference type="Proteomes" id="UP001163823"/>
    </source>
</evidence>
<dbReference type="KEGG" id="qsa:O6P43_026590"/>
<dbReference type="AlphaFoldDB" id="A0AAD7L2I6"/>
<feature type="compositionally biased region" description="Basic and acidic residues" evidence="1">
    <location>
        <begin position="47"/>
        <end position="71"/>
    </location>
</feature>
<name>A0AAD7L2I6_QUISA</name>
<proteinExistence type="predicted"/>
<evidence type="ECO:0000256" key="1">
    <source>
        <dbReference type="SAM" id="MobiDB-lite"/>
    </source>
</evidence>
<sequence length="350" mass="39544">MKKAEKGMWIEEKGAEEDGKEEEGKGEDIKTKEEGEKWAEDSQVDDNGGHKDNEGDQNRKPDSPSHNLDKPKSHKMKGIVPSTSEPSKLDRNKKTKVVPSLSRLPSTAPSSVGVDLSFTWQSSQGVQVTRTLSTVTTVLTQVPTMHTESPTPAVLPLSSMDSHLLPTSSSIQMATTIPFTPITDMAMFRGLGPLHKKFIPLLEEAMSKHPELWTRRPQEYSNEFSLWGFHALGRVLEFLWTIKIRDITFERKREFSRLWLELGAFGFDLTWLEPSYREVMTCSFDEPKIKHLEELKGEMNSLAKDLREKVAVVEDKLVKVAVVEDKLVKVMTEITEASKNLANPDHVIDF</sequence>
<feature type="region of interest" description="Disordered" evidence="1">
    <location>
        <begin position="1"/>
        <end position="111"/>
    </location>
</feature>
<protein>
    <submittedName>
        <fullName evidence="2">Ubiquitin carboxyl-terminal hydrolase family protein</fullName>
    </submittedName>
</protein>
<organism evidence="2 3">
    <name type="scientific">Quillaja saponaria</name>
    <name type="common">Soap bark tree</name>
    <dbReference type="NCBI Taxonomy" id="32244"/>
    <lineage>
        <taxon>Eukaryota</taxon>
        <taxon>Viridiplantae</taxon>
        <taxon>Streptophyta</taxon>
        <taxon>Embryophyta</taxon>
        <taxon>Tracheophyta</taxon>
        <taxon>Spermatophyta</taxon>
        <taxon>Magnoliopsida</taxon>
        <taxon>eudicotyledons</taxon>
        <taxon>Gunneridae</taxon>
        <taxon>Pentapetalae</taxon>
        <taxon>rosids</taxon>
        <taxon>fabids</taxon>
        <taxon>Fabales</taxon>
        <taxon>Quillajaceae</taxon>
        <taxon>Quillaja</taxon>
    </lineage>
</organism>
<accession>A0AAD7L2I6</accession>